<sequence>MRKEGMENLTTGKIAERRDRGRQRITFVKSLCHLLNITTFQLLKVLKIVFGGGKWSPIWNKILCEKIGENETFLNSMLDRNSPLNSMVNGKWTKEISRMFLSTFKTLPIKPEFMQCRMKNNDRKYLLRNLTQTQITSIFSITFHVCKLDSDKNLRAAYIAATDGYDVCLSTPSIKILRAHCIFTPPISTFVMNKTAD</sequence>
<dbReference type="KEGG" id="hro:HELRODRAFT_160628"/>
<dbReference type="InParanoid" id="T1EQI6"/>
<dbReference type="EMBL" id="AMQM01000638">
    <property type="status" value="NOT_ANNOTATED_CDS"/>
    <property type="molecule type" value="Genomic_DNA"/>
</dbReference>
<evidence type="ECO:0000313" key="2">
    <source>
        <dbReference type="EnsemblMetazoa" id="HelroP160628"/>
    </source>
</evidence>
<dbReference type="OrthoDB" id="8196546at2759"/>
<organism evidence="2 3">
    <name type="scientific">Helobdella robusta</name>
    <name type="common">Californian leech</name>
    <dbReference type="NCBI Taxonomy" id="6412"/>
    <lineage>
        <taxon>Eukaryota</taxon>
        <taxon>Metazoa</taxon>
        <taxon>Spiralia</taxon>
        <taxon>Lophotrochozoa</taxon>
        <taxon>Annelida</taxon>
        <taxon>Clitellata</taxon>
        <taxon>Hirudinea</taxon>
        <taxon>Rhynchobdellida</taxon>
        <taxon>Glossiphoniidae</taxon>
        <taxon>Helobdella</taxon>
    </lineage>
</organism>
<gene>
    <name evidence="2" type="primary">20198836</name>
    <name evidence="1" type="ORF">HELRODRAFT_160628</name>
</gene>
<reference evidence="2" key="3">
    <citation type="submission" date="2015-06" db="UniProtKB">
        <authorList>
            <consortium name="EnsemblMetazoa"/>
        </authorList>
    </citation>
    <scope>IDENTIFICATION</scope>
</reference>
<reference evidence="1 3" key="2">
    <citation type="journal article" date="2013" name="Nature">
        <title>Insights into bilaterian evolution from three spiralian genomes.</title>
        <authorList>
            <person name="Simakov O."/>
            <person name="Marletaz F."/>
            <person name="Cho S.J."/>
            <person name="Edsinger-Gonzales E."/>
            <person name="Havlak P."/>
            <person name="Hellsten U."/>
            <person name="Kuo D.H."/>
            <person name="Larsson T."/>
            <person name="Lv J."/>
            <person name="Arendt D."/>
            <person name="Savage R."/>
            <person name="Osoegawa K."/>
            <person name="de Jong P."/>
            <person name="Grimwood J."/>
            <person name="Chapman J.A."/>
            <person name="Shapiro H."/>
            <person name="Aerts A."/>
            <person name="Otillar R.P."/>
            <person name="Terry A.Y."/>
            <person name="Boore J.L."/>
            <person name="Grigoriev I.V."/>
            <person name="Lindberg D.R."/>
            <person name="Seaver E.C."/>
            <person name="Weisblat D.A."/>
            <person name="Putnam N.H."/>
            <person name="Rokhsar D.S."/>
        </authorList>
    </citation>
    <scope>NUCLEOTIDE SEQUENCE</scope>
</reference>
<name>T1EQI6_HELRO</name>
<reference evidence="3" key="1">
    <citation type="submission" date="2012-12" db="EMBL/GenBank/DDBJ databases">
        <authorList>
            <person name="Hellsten U."/>
            <person name="Grimwood J."/>
            <person name="Chapman J.A."/>
            <person name="Shapiro H."/>
            <person name="Aerts A."/>
            <person name="Otillar R.P."/>
            <person name="Terry A.Y."/>
            <person name="Boore J.L."/>
            <person name="Simakov O."/>
            <person name="Marletaz F."/>
            <person name="Cho S.-J."/>
            <person name="Edsinger-Gonzales E."/>
            <person name="Havlak P."/>
            <person name="Kuo D.-H."/>
            <person name="Larsson T."/>
            <person name="Lv J."/>
            <person name="Arendt D."/>
            <person name="Savage R."/>
            <person name="Osoegawa K."/>
            <person name="de Jong P."/>
            <person name="Lindberg D.R."/>
            <person name="Seaver E.C."/>
            <person name="Weisblat D.A."/>
            <person name="Putnam N.H."/>
            <person name="Grigoriev I.V."/>
            <person name="Rokhsar D.S."/>
        </authorList>
    </citation>
    <scope>NUCLEOTIDE SEQUENCE</scope>
</reference>
<proteinExistence type="predicted"/>
<dbReference type="Proteomes" id="UP000015101">
    <property type="component" value="Unassembled WGS sequence"/>
</dbReference>
<dbReference type="EMBL" id="KB096324">
    <property type="protein sequence ID" value="ESO06456.1"/>
    <property type="molecule type" value="Genomic_DNA"/>
</dbReference>
<evidence type="ECO:0000313" key="3">
    <source>
        <dbReference type="Proteomes" id="UP000015101"/>
    </source>
</evidence>
<dbReference type="HOGENOM" id="CLU_1385536_0_0_1"/>
<protein>
    <submittedName>
        <fullName evidence="1 2">Uncharacterized protein</fullName>
    </submittedName>
</protein>
<accession>T1EQI6</accession>
<dbReference type="AlphaFoldDB" id="T1EQI6"/>
<dbReference type="CTD" id="20198836"/>
<dbReference type="EnsemblMetazoa" id="HelroT160628">
    <property type="protein sequence ID" value="HelroP160628"/>
    <property type="gene ID" value="HelroG160628"/>
</dbReference>
<dbReference type="RefSeq" id="XP_009015824.1">
    <property type="nucleotide sequence ID" value="XM_009017576.1"/>
</dbReference>
<dbReference type="GeneID" id="20198836"/>
<evidence type="ECO:0000313" key="1">
    <source>
        <dbReference type="EMBL" id="ESO06456.1"/>
    </source>
</evidence>
<keyword evidence="3" id="KW-1185">Reference proteome</keyword>